<gene>
    <name evidence="2" type="ORF">HMPREF1316_1030</name>
</gene>
<dbReference type="PATRIC" id="fig|1125712.3.peg.1873"/>
<feature type="transmembrane region" description="Helical" evidence="1">
    <location>
        <begin position="70"/>
        <end position="89"/>
    </location>
</feature>
<evidence type="ECO:0000313" key="3">
    <source>
        <dbReference type="Proteomes" id="UP000016638"/>
    </source>
</evidence>
<proteinExistence type="predicted"/>
<accession>U2T1P1</accession>
<reference evidence="2 3" key="1">
    <citation type="submission" date="2013-08" db="EMBL/GenBank/DDBJ databases">
        <authorList>
            <person name="Durkin A.S."/>
            <person name="Haft D.R."/>
            <person name="McCorrison J."/>
            <person name="Torralba M."/>
            <person name="Gillis M."/>
            <person name="Haft D.H."/>
            <person name="Methe B."/>
            <person name="Sutton G."/>
            <person name="Nelson K.E."/>
        </authorList>
    </citation>
    <scope>NUCLEOTIDE SEQUENCE [LARGE SCALE GENOMIC DNA]</scope>
    <source>
        <strain evidence="2 3">F0195</strain>
    </source>
</reference>
<comment type="caution">
    <text evidence="2">The sequence shown here is derived from an EMBL/GenBank/DDBJ whole genome shotgun (WGS) entry which is preliminary data.</text>
</comment>
<dbReference type="STRING" id="1125712.HMPREF1316_1030"/>
<sequence>MGARSSRYLLIRYGGAVLFFLDLFWAMLLGFYRTPLLLLPVAGVAGNIVSAMEVTAALDGTRERLPKTKVVLEASGVCMLLVALLIPLVGNEPLFPFLSSSLVAEVPCIGALLLRVLLLHRANQISARSDRKYQTYRKML</sequence>
<feature type="transmembrane region" description="Helical" evidence="1">
    <location>
        <begin position="9"/>
        <end position="31"/>
    </location>
</feature>
<keyword evidence="1" id="KW-0812">Transmembrane</keyword>
<keyword evidence="3" id="KW-1185">Reference proteome</keyword>
<dbReference type="EMBL" id="AWEZ01000061">
    <property type="protein sequence ID" value="ERL06984.1"/>
    <property type="molecule type" value="Genomic_DNA"/>
</dbReference>
<dbReference type="Proteomes" id="UP000016638">
    <property type="component" value="Unassembled WGS sequence"/>
</dbReference>
<keyword evidence="1" id="KW-0472">Membrane</keyword>
<dbReference type="eggNOG" id="ENOG5032CY0">
    <property type="taxonomic scope" value="Bacteria"/>
</dbReference>
<protein>
    <submittedName>
        <fullName evidence="2">Uncharacterized protein</fullName>
    </submittedName>
</protein>
<dbReference type="AlphaFoldDB" id="U2T1P1"/>
<feature type="transmembrane region" description="Helical" evidence="1">
    <location>
        <begin position="37"/>
        <end position="58"/>
    </location>
</feature>
<feature type="transmembrane region" description="Helical" evidence="1">
    <location>
        <begin position="95"/>
        <end position="118"/>
    </location>
</feature>
<evidence type="ECO:0000313" key="2">
    <source>
        <dbReference type="EMBL" id="ERL06984.1"/>
    </source>
</evidence>
<keyword evidence="1" id="KW-1133">Transmembrane helix</keyword>
<dbReference type="RefSeq" id="WP_021726723.1">
    <property type="nucleotide sequence ID" value="NZ_AWEZ01000061.1"/>
</dbReference>
<evidence type="ECO:0000256" key="1">
    <source>
        <dbReference type="SAM" id="Phobius"/>
    </source>
</evidence>
<name>U2T1P1_9ACTN</name>
<organism evidence="2 3">
    <name type="scientific">Olsenella profusa F0195</name>
    <dbReference type="NCBI Taxonomy" id="1125712"/>
    <lineage>
        <taxon>Bacteria</taxon>
        <taxon>Bacillati</taxon>
        <taxon>Actinomycetota</taxon>
        <taxon>Coriobacteriia</taxon>
        <taxon>Coriobacteriales</taxon>
        <taxon>Atopobiaceae</taxon>
        <taxon>Olsenella</taxon>
    </lineage>
</organism>